<proteinExistence type="predicted"/>
<evidence type="ECO:0000313" key="1">
    <source>
        <dbReference type="EMBL" id="WNZ25426.1"/>
    </source>
</evidence>
<accession>A0AA97AJY3</accession>
<dbReference type="RefSeq" id="WP_316431570.1">
    <property type="nucleotide sequence ID" value="NZ_CP053586.1"/>
</dbReference>
<protein>
    <submittedName>
        <fullName evidence="1">Uncharacterized protein</fullName>
    </submittedName>
</protein>
<gene>
    <name evidence="1" type="ORF">HJG54_22940</name>
</gene>
<reference evidence="1" key="1">
    <citation type="submission" date="2020-05" db="EMBL/GenBank/DDBJ databases">
        <authorList>
            <person name="Zhu T."/>
            <person name="Keshari N."/>
            <person name="Lu X."/>
        </authorList>
    </citation>
    <scope>NUCLEOTIDE SEQUENCE</scope>
    <source>
        <strain evidence="1">NK1-12</strain>
    </source>
</reference>
<dbReference type="EMBL" id="CP053586">
    <property type="protein sequence ID" value="WNZ25426.1"/>
    <property type="molecule type" value="Genomic_DNA"/>
</dbReference>
<organism evidence="1">
    <name type="scientific">Leptolyngbya sp. NK1-12</name>
    <dbReference type="NCBI Taxonomy" id="2547451"/>
    <lineage>
        <taxon>Bacteria</taxon>
        <taxon>Bacillati</taxon>
        <taxon>Cyanobacteriota</taxon>
        <taxon>Cyanophyceae</taxon>
        <taxon>Leptolyngbyales</taxon>
        <taxon>Leptolyngbyaceae</taxon>
        <taxon>Leptolyngbya group</taxon>
        <taxon>Leptolyngbya</taxon>
    </lineage>
</organism>
<name>A0AA97AJY3_9CYAN</name>
<dbReference type="AlphaFoldDB" id="A0AA97AJY3"/>
<sequence length="106" mass="11118">MANTEAYEKVASVVGEEMDKAWKNIMSKLASSNVSGIAAFDGGSLTSSDLSDFFEVLGGAQIAITFASRQPKGERIRSTSLDIEPQTGSPATLISGEISIGGTIRF</sequence>